<keyword evidence="3" id="KW-1185">Reference proteome</keyword>
<proteinExistence type="predicted"/>
<dbReference type="Proteomes" id="UP000296733">
    <property type="component" value="Chromosome"/>
</dbReference>
<evidence type="ECO:0000313" key="3">
    <source>
        <dbReference type="Proteomes" id="UP000236740"/>
    </source>
</evidence>
<dbReference type="AlphaFoldDB" id="A0A1H5THJ4"/>
<dbReference type="EMBL" id="CP031311">
    <property type="protein sequence ID" value="QCC47309.1"/>
    <property type="molecule type" value="Genomic_DNA"/>
</dbReference>
<sequence>MTTLRRVTLDVLKPHEPSMLAFTERVAEVESVDGVTASLIELDQEVQNVKITAEGAGLDYDAIEAAVDGLGGTIHSIDQVAYGEHVVEERRTLQDG</sequence>
<dbReference type="KEGG" id="hlm:DV707_06325"/>
<dbReference type="Pfam" id="PF02680">
    <property type="entry name" value="DUF211"/>
    <property type="match status" value="1"/>
</dbReference>
<reference evidence="1 4" key="2">
    <citation type="journal article" date="2019" name="Nat. Commun.">
        <title>A new type of DNA phosphorothioation-based antiviral system in archaea.</title>
        <authorList>
            <person name="Xiong L."/>
            <person name="Liu S."/>
            <person name="Chen S."/>
            <person name="Xiao Y."/>
            <person name="Zhu B."/>
            <person name="Gao Y."/>
            <person name="Zhang Y."/>
            <person name="Chen B."/>
            <person name="Luo J."/>
            <person name="Deng Z."/>
            <person name="Chen X."/>
            <person name="Wang L."/>
            <person name="Chen S."/>
        </authorList>
    </citation>
    <scope>NUCLEOTIDE SEQUENCE [LARGE SCALE GENOMIC DNA]</scope>
    <source>
        <strain evidence="1 4">CGMCC 1.10331</strain>
    </source>
</reference>
<reference evidence="2 3" key="1">
    <citation type="submission" date="2016-10" db="EMBL/GenBank/DDBJ databases">
        <authorList>
            <person name="de Groot N.N."/>
        </authorList>
    </citation>
    <scope>NUCLEOTIDE SEQUENCE [LARGE SCALE GENOMIC DNA]</scope>
    <source>
        <strain evidence="2 3">CGMCC 1.10331</strain>
    </source>
</reference>
<dbReference type="GeneID" id="39857686"/>
<dbReference type="RefSeq" id="WP_103990090.1">
    <property type="nucleotide sequence ID" value="NZ_CP031311.1"/>
</dbReference>
<dbReference type="InterPro" id="IPR023129">
    <property type="entry name" value="MTH889-like_dom_sf"/>
</dbReference>
<organism evidence="2 3">
    <name type="scientific">Halobellus limi</name>
    <dbReference type="NCBI Taxonomy" id="699433"/>
    <lineage>
        <taxon>Archaea</taxon>
        <taxon>Methanobacteriati</taxon>
        <taxon>Methanobacteriota</taxon>
        <taxon>Stenosarchaea group</taxon>
        <taxon>Halobacteria</taxon>
        <taxon>Halobacteriales</taxon>
        <taxon>Haloferacaceae</taxon>
        <taxon>Halobellus</taxon>
    </lineage>
</organism>
<dbReference type="OrthoDB" id="201945at2157"/>
<evidence type="ECO:0008006" key="5">
    <source>
        <dbReference type="Google" id="ProtNLM"/>
    </source>
</evidence>
<evidence type="ECO:0000313" key="4">
    <source>
        <dbReference type="Proteomes" id="UP000296733"/>
    </source>
</evidence>
<dbReference type="InterPro" id="IPR003831">
    <property type="entry name" value="DUF211"/>
</dbReference>
<protein>
    <recommendedName>
        <fullName evidence="5">DUF211 domain-containing protein</fullName>
    </recommendedName>
</protein>
<evidence type="ECO:0000313" key="2">
    <source>
        <dbReference type="EMBL" id="SEF62295.1"/>
    </source>
</evidence>
<dbReference type="SUPFAM" id="SSF160363">
    <property type="entry name" value="MTH889-like"/>
    <property type="match status" value="1"/>
</dbReference>
<evidence type="ECO:0000313" key="1">
    <source>
        <dbReference type="EMBL" id="QCC47309.1"/>
    </source>
</evidence>
<name>A0A1H5THJ4_9EURY</name>
<dbReference type="PANTHER" id="PTHR42240">
    <property type="entry name" value="DUF211 DOMAIN-CONTAINING PROTEIN"/>
    <property type="match status" value="1"/>
</dbReference>
<dbReference type="PANTHER" id="PTHR42240:SF1">
    <property type="entry name" value="DUF211 DOMAIN-CONTAINING PROTEIN"/>
    <property type="match status" value="1"/>
</dbReference>
<dbReference type="Gene3D" id="3.30.70.1340">
    <property type="entry name" value="MTH889-like domain"/>
    <property type="match status" value="1"/>
</dbReference>
<dbReference type="Proteomes" id="UP000236740">
    <property type="component" value="Unassembled WGS sequence"/>
</dbReference>
<accession>A0A1H5THJ4</accession>
<gene>
    <name evidence="1" type="ORF">DV707_06325</name>
    <name evidence="2" type="ORF">SAMN04488133_0283</name>
</gene>
<dbReference type="EMBL" id="FNVN01000001">
    <property type="protein sequence ID" value="SEF62295.1"/>
    <property type="molecule type" value="Genomic_DNA"/>
</dbReference>